<organism evidence="2 3">
    <name type="scientific">Bacillus licheniformis</name>
    <dbReference type="NCBI Taxonomy" id="1402"/>
    <lineage>
        <taxon>Bacteria</taxon>
        <taxon>Bacillati</taxon>
        <taxon>Bacillota</taxon>
        <taxon>Bacilli</taxon>
        <taxon>Bacillales</taxon>
        <taxon>Bacillaceae</taxon>
        <taxon>Bacillus</taxon>
    </lineage>
</organism>
<evidence type="ECO:0000256" key="1">
    <source>
        <dbReference type="SAM" id="Phobius"/>
    </source>
</evidence>
<dbReference type="RefSeq" id="WP_145689587.1">
    <property type="nucleotide sequence ID" value="NZ_NILC01000024.1"/>
</dbReference>
<feature type="transmembrane region" description="Helical" evidence="1">
    <location>
        <begin position="12"/>
        <end position="29"/>
    </location>
</feature>
<keyword evidence="1" id="KW-0472">Membrane</keyword>
<keyword evidence="1" id="KW-1133">Transmembrane helix</keyword>
<name>A0A8B5YAU6_BACLI</name>
<evidence type="ECO:0000313" key="2">
    <source>
        <dbReference type="EMBL" id="TWL26092.1"/>
    </source>
</evidence>
<comment type="caution">
    <text evidence="2">The sequence shown here is derived from an EMBL/GenBank/DDBJ whole genome shotgun (WGS) entry which is preliminary data.</text>
</comment>
<protein>
    <submittedName>
        <fullName evidence="2">Uncharacterized protein</fullName>
    </submittedName>
</protein>
<feature type="transmembrane region" description="Helical" evidence="1">
    <location>
        <begin position="35"/>
        <end position="55"/>
    </location>
</feature>
<evidence type="ECO:0000313" key="3">
    <source>
        <dbReference type="Proteomes" id="UP000435910"/>
    </source>
</evidence>
<dbReference type="Proteomes" id="UP000435910">
    <property type="component" value="Unassembled WGS sequence"/>
</dbReference>
<gene>
    <name evidence="2" type="ORF">CHCC16736_0015</name>
</gene>
<dbReference type="EMBL" id="NILC01000024">
    <property type="protein sequence ID" value="TWL26092.1"/>
    <property type="molecule type" value="Genomic_DNA"/>
</dbReference>
<proteinExistence type="predicted"/>
<accession>A0A8B5YAU6</accession>
<reference evidence="2 3" key="1">
    <citation type="submission" date="2019-06" db="EMBL/GenBank/DDBJ databases">
        <title>Genome sequence analysis of &gt;100 Bacillus licheniformis strains suggests intrinsic resistance to this species.</title>
        <authorList>
            <person name="Wels M."/>
            <person name="Siezen R.J."/>
            <person name="Johansen E."/>
            <person name="Stuer-Lauridsen B."/>
            <person name="Bjerre K."/>
            <person name="Nielsen B.K.K."/>
        </authorList>
    </citation>
    <scope>NUCLEOTIDE SEQUENCE [LARGE SCALE GENOMIC DNA]</scope>
    <source>
        <strain evidence="2 3">BAC-16736</strain>
    </source>
</reference>
<sequence length="270" mass="31816">MDLKKWFTNNKWIYLTILYIIAMLFQYSINQWGFVITPAGIGLIIAFFTTIMTNYKPIKKLLRKIKYFIGFSMFKWEAQANFTIKRDTLKSTLVAEEEKILELLLSSLKKNNENSDKKAVRISYSKNRNLILTIKDYVIDMEFSLIDLDEIDDDGDEVRILKINTIASLRYKDSNKAIEGILLDFYHLLCEKYEPSFEKYTFTIEPEKVGQDYMKKIFINEYDADEITAFEIRKNSPQFDEFVTQKNIKFATKRRDQLKGLVESAILKLS</sequence>
<dbReference type="AlphaFoldDB" id="A0A8B5YAU6"/>
<keyword evidence="1" id="KW-0812">Transmembrane</keyword>